<dbReference type="InterPro" id="IPR035979">
    <property type="entry name" value="RBD_domain_sf"/>
</dbReference>
<reference evidence="5 6" key="1">
    <citation type="journal article" date="2020" name="IScience">
        <title>Genome Sequencing of the Endangered Kingdonia uniflora (Circaeasteraceae, Ranunculales) Reveals Potential Mechanisms of Evolutionary Specialization.</title>
        <authorList>
            <person name="Sun Y."/>
            <person name="Deng T."/>
            <person name="Zhang A."/>
            <person name="Moore M.J."/>
            <person name="Landis J.B."/>
            <person name="Lin N."/>
            <person name="Zhang H."/>
            <person name="Zhang X."/>
            <person name="Huang J."/>
            <person name="Zhang X."/>
            <person name="Sun H."/>
            <person name="Wang H."/>
        </authorList>
    </citation>
    <scope>NUCLEOTIDE SEQUENCE [LARGE SCALE GENOMIC DNA]</scope>
    <source>
        <strain evidence="5">TB1705</strain>
        <tissue evidence="5">Leaf</tissue>
    </source>
</reference>
<dbReference type="InterPro" id="IPR012677">
    <property type="entry name" value="Nucleotide-bd_a/b_plait_sf"/>
</dbReference>
<accession>A0A7J7NEG0</accession>
<dbReference type="OrthoDB" id="1928326at2759"/>
<dbReference type="AlphaFoldDB" id="A0A7J7NEG0"/>
<dbReference type="InterPro" id="IPR000504">
    <property type="entry name" value="RRM_dom"/>
</dbReference>
<evidence type="ECO:0000256" key="1">
    <source>
        <dbReference type="ARBA" id="ARBA00022737"/>
    </source>
</evidence>
<name>A0A7J7NEG0_9MAGN</name>
<sequence length="183" mass="20050">MVQVQAQPQPQSANGAMNANENAGGGYQCAATSLHVGDLEYNVTGSQLYELYSQLVQVVPVRVCRDFTTRGSLGYAYVNYSNSQNAAPLLRTCLIGVLNFTPLKGKIIRIMYYHDDASIERSGNASIFIKNLDKAIDHTGLHETFPTCGNIISSKIATDPSVQSKSHGFVLLMRILLKMQYIS</sequence>
<dbReference type="EMBL" id="JACGCM010000838">
    <property type="protein sequence ID" value="KAF6165611.1"/>
    <property type="molecule type" value="Genomic_DNA"/>
</dbReference>
<comment type="caution">
    <text evidence="5">The sequence shown here is derived from an EMBL/GenBank/DDBJ whole genome shotgun (WGS) entry which is preliminary data.</text>
</comment>
<gene>
    <name evidence="5" type="ORF">GIB67_021881</name>
</gene>
<dbReference type="PROSITE" id="PS50102">
    <property type="entry name" value="RRM"/>
    <property type="match status" value="1"/>
</dbReference>
<evidence type="ECO:0000256" key="2">
    <source>
        <dbReference type="ARBA" id="ARBA00022884"/>
    </source>
</evidence>
<feature type="domain" description="RRM" evidence="4">
    <location>
        <begin position="32"/>
        <end position="115"/>
    </location>
</feature>
<evidence type="ECO:0000256" key="3">
    <source>
        <dbReference type="PROSITE-ProRule" id="PRU00176"/>
    </source>
</evidence>
<organism evidence="5 6">
    <name type="scientific">Kingdonia uniflora</name>
    <dbReference type="NCBI Taxonomy" id="39325"/>
    <lineage>
        <taxon>Eukaryota</taxon>
        <taxon>Viridiplantae</taxon>
        <taxon>Streptophyta</taxon>
        <taxon>Embryophyta</taxon>
        <taxon>Tracheophyta</taxon>
        <taxon>Spermatophyta</taxon>
        <taxon>Magnoliopsida</taxon>
        <taxon>Ranunculales</taxon>
        <taxon>Circaeasteraceae</taxon>
        <taxon>Kingdonia</taxon>
    </lineage>
</organism>
<dbReference type="SMART" id="SM00360">
    <property type="entry name" value="RRM"/>
    <property type="match status" value="1"/>
</dbReference>
<dbReference type="Proteomes" id="UP000541444">
    <property type="component" value="Unassembled WGS sequence"/>
</dbReference>
<keyword evidence="1" id="KW-0677">Repeat</keyword>
<keyword evidence="6" id="KW-1185">Reference proteome</keyword>
<dbReference type="GO" id="GO:0003723">
    <property type="term" value="F:RNA binding"/>
    <property type="evidence" value="ECO:0007669"/>
    <property type="project" value="UniProtKB-UniRule"/>
</dbReference>
<proteinExistence type="predicted"/>
<evidence type="ECO:0000313" key="6">
    <source>
        <dbReference type="Proteomes" id="UP000541444"/>
    </source>
</evidence>
<dbReference type="PANTHER" id="PTHR24012">
    <property type="entry name" value="RNA BINDING PROTEIN"/>
    <property type="match status" value="1"/>
</dbReference>
<evidence type="ECO:0000313" key="5">
    <source>
        <dbReference type="EMBL" id="KAF6165611.1"/>
    </source>
</evidence>
<dbReference type="Gene3D" id="3.30.70.330">
    <property type="match status" value="2"/>
</dbReference>
<keyword evidence="2 3" id="KW-0694">RNA-binding</keyword>
<evidence type="ECO:0000259" key="4">
    <source>
        <dbReference type="PROSITE" id="PS50102"/>
    </source>
</evidence>
<protein>
    <recommendedName>
        <fullName evidence="4">RRM domain-containing protein</fullName>
    </recommendedName>
</protein>
<dbReference type="SUPFAM" id="SSF54928">
    <property type="entry name" value="RNA-binding domain, RBD"/>
    <property type="match status" value="1"/>
</dbReference>
<dbReference type="Pfam" id="PF00076">
    <property type="entry name" value="RRM_1"/>
    <property type="match status" value="2"/>
</dbReference>